<feature type="transmembrane region" description="Helical" evidence="1">
    <location>
        <begin position="5"/>
        <end position="23"/>
    </location>
</feature>
<dbReference type="CDD" id="cd21416">
    <property type="entry name" value="HDC_protein"/>
    <property type="match status" value="1"/>
</dbReference>
<keyword evidence="1" id="KW-1133">Transmembrane helix</keyword>
<accession>A0A9D2PGD5</accession>
<dbReference type="Proteomes" id="UP000823883">
    <property type="component" value="Unassembled WGS sequence"/>
</dbReference>
<organism evidence="2 3">
    <name type="scientific">Candidatus Lachnoclostridium pullistercoris</name>
    <dbReference type="NCBI Taxonomy" id="2838632"/>
    <lineage>
        <taxon>Bacteria</taxon>
        <taxon>Bacillati</taxon>
        <taxon>Bacillota</taxon>
        <taxon>Clostridia</taxon>
        <taxon>Lachnospirales</taxon>
        <taxon>Lachnospiraceae</taxon>
    </lineage>
</organism>
<keyword evidence="1" id="KW-0472">Membrane</keyword>
<dbReference type="InterPro" id="IPR049576">
    <property type="entry name" value="HDC-like"/>
</dbReference>
<evidence type="ECO:0000313" key="2">
    <source>
        <dbReference type="EMBL" id="HJC48363.1"/>
    </source>
</evidence>
<dbReference type="AlphaFoldDB" id="A0A9D2PGD5"/>
<sequence length="391" mass="41235">MAWTAVYCFMVMMAIFVISEILSHVTKGYVSFLVFASILFAAGFWSGILPSDLVSQTGISALTSGIVMPLIITNLGTTININDMLKEWKTVLISLVGLIGIAVFCCTVGTALFGKIYAYSAVGPIAGGLVAAAMVQEEANAAGMAQIGAFAMVLIAVQNMVGMPIATWCIKHDVRTKIKKAGLEKELKEGGHFKIPDIKLVPDVPKSLDTNQMNFFKTALTASAGLLIGTFTPIPAAVAYLVLGVILQTVNFLPKAPLGKAGGAGFFMVCMMTMAPTSFAALTPSEFVEMIAPIIGLMILGVLGIAVFSIISGKFVKYSPAISFAIGVTALLGYPNTQIIAEEAINTLDCSDKEKEMALKYVLPKMVVGGFATVTVASVILASIIVPYIFA</sequence>
<comment type="caution">
    <text evidence="2">The sequence shown here is derived from an EMBL/GenBank/DDBJ whole genome shotgun (WGS) entry which is preliminary data.</text>
</comment>
<feature type="transmembrane region" description="Helical" evidence="1">
    <location>
        <begin position="91"/>
        <end position="109"/>
    </location>
</feature>
<reference evidence="2" key="2">
    <citation type="submission" date="2021-04" db="EMBL/GenBank/DDBJ databases">
        <authorList>
            <person name="Gilroy R."/>
        </authorList>
    </citation>
    <scope>NUCLEOTIDE SEQUENCE</scope>
    <source>
        <strain evidence="2">CHK183-5548</strain>
    </source>
</reference>
<gene>
    <name evidence="2" type="ORF">IAA04_09960</name>
</gene>
<feature type="transmembrane region" description="Helical" evidence="1">
    <location>
        <begin position="61"/>
        <end position="79"/>
    </location>
</feature>
<protein>
    <submittedName>
        <fullName evidence="2">Uncharacterized protein</fullName>
    </submittedName>
</protein>
<feature type="transmembrane region" description="Helical" evidence="1">
    <location>
        <begin position="116"/>
        <end position="135"/>
    </location>
</feature>
<feature type="transmembrane region" description="Helical" evidence="1">
    <location>
        <begin position="265"/>
        <end position="284"/>
    </location>
</feature>
<feature type="transmembrane region" description="Helical" evidence="1">
    <location>
        <begin position="290"/>
        <end position="311"/>
    </location>
</feature>
<keyword evidence="1" id="KW-0812">Transmembrane</keyword>
<proteinExistence type="predicted"/>
<evidence type="ECO:0000313" key="3">
    <source>
        <dbReference type="Proteomes" id="UP000823883"/>
    </source>
</evidence>
<feature type="transmembrane region" description="Helical" evidence="1">
    <location>
        <begin position="367"/>
        <end position="390"/>
    </location>
</feature>
<reference evidence="2" key="1">
    <citation type="journal article" date="2021" name="PeerJ">
        <title>Extensive microbial diversity within the chicken gut microbiome revealed by metagenomics and culture.</title>
        <authorList>
            <person name="Gilroy R."/>
            <person name="Ravi A."/>
            <person name="Getino M."/>
            <person name="Pursley I."/>
            <person name="Horton D.L."/>
            <person name="Alikhan N.F."/>
            <person name="Baker D."/>
            <person name="Gharbi K."/>
            <person name="Hall N."/>
            <person name="Watson M."/>
            <person name="Adriaenssens E.M."/>
            <person name="Foster-Nyarko E."/>
            <person name="Jarju S."/>
            <person name="Secka A."/>
            <person name="Antonio M."/>
            <person name="Oren A."/>
            <person name="Chaudhuri R.R."/>
            <person name="La Ragione R."/>
            <person name="Hildebrand F."/>
            <person name="Pallen M.J."/>
        </authorList>
    </citation>
    <scope>NUCLEOTIDE SEQUENCE</scope>
    <source>
        <strain evidence="2">CHK183-5548</strain>
    </source>
</reference>
<evidence type="ECO:0000256" key="1">
    <source>
        <dbReference type="SAM" id="Phobius"/>
    </source>
</evidence>
<name>A0A9D2PGD5_9FIRM</name>
<feature type="transmembrane region" description="Helical" evidence="1">
    <location>
        <begin position="29"/>
        <end position="49"/>
    </location>
</feature>
<dbReference type="EMBL" id="DWWL01000064">
    <property type="protein sequence ID" value="HJC48363.1"/>
    <property type="molecule type" value="Genomic_DNA"/>
</dbReference>
<feature type="transmembrane region" description="Helical" evidence="1">
    <location>
        <begin position="147"/>
        <end position="170"/>
    </location>
</feature>